<reference evidence="1" key="1">
    <citation type="submission" date="2021-05" db="EMBL/GenBank/DDBJ databases">
        <title>An isolated secondary fermenter in methanogenic hydrocarbon-degrading communities.</title>
        <authorList>
            <person name="Liu Y.-F."/>
            <person name="Liu Z.-l."/>
        </authorList>
    </citation>
    <scope>NUCLEOTIDE SEQUENCE</scope>
    <source>
        <strain evidence="1">L-13</strain>
    </source>
</reference>
<proteinExistence type="predicted"/>
<name>A0ACD1DTJ8_9BACT</name>
<gene>
    <name evidence="1" type="ORF">KIH16_09490</name>
</gene>
<accession>A0ACD1DTJ8</accession>
<protein>
    <submittedName>
        <fullName evidence="1">Cdisaccharide synthetase</fullName>
    </submittedName>
</protein>
<sequence>MKRFLLMANGPGELWGWVRPLATALHRRGHAVDLQLLPCPFASGREALVASRLPVRVRPPANALSLLASLDGADADAIVHLGGDLLFGRWAARRGIPLAAYTYGPKKGLDRCRALFTAFDAMAVSLKGHPAVVGDLVASALELDGPSSSWERRESPRIVFYPGSRPFIRRVALPFVAELARALRQVYPDMGLRTLMSPFSDDEEFALWRERGLCPTLLGAGAVLGGADFAVTQPGTNTLELLHRAVPAIVAVPFSFLRQVPLGGVKQWIAAIPGLGAWGKERYLRARAARTGFLALPNMIAGRALLRESVGDFGPRELAALVVEGLDDGAGLETSRRGLRALADESGVDGALRLASSLEEMISS</sequence>
<dbReference type="Proteomes" id="UP000682204">
    <property type="component" value="Chromosome"/>
</dbReference>
<keyword evidence="2" id="KW-1185">Reference proteome</keyword>
<organism evidence="1 2">
    <name type="scientific">Aminirod propionatiphilus</name>
    <dbReference type="NCBI Taxonomy" id="3415223"/>
    <lineage>
        <taxon>Bacteria</taxon>
        <taxon>Thermotogati</taxon>
        <taxon>Synergistota</taxon>
        <taxon>Synergistia</taxon>
        <taxon>Synergistales</taxon>
        <taxon>Aminiphilaceae</taxon>
        <taxon>Aminirod</taxon>
    </lineage>
</organism>
<evidence type="ECO:0000313" key="2">
    <source>
        <dbReference type="Proteomes" id="UP000682204"/>
    </source>
</evidence>
<evidence type="ECO:0000313" key="1">
    <source>
        <dbReference type="EMBL" id="QVL35429.1"/>
    </source>
</evidence>
<dbReference type="EMBL" id="CP074691">
    <property type="protein sequence ID" value="QVL35429.1"/>
    <property type="molecule type" value="Genomic_DNA"/>
</dbReference>